<proteinExistence type="predicted"/>
<dbReference type="SUPFAM" id="SSF47240">
    <property type="entry name" value="Ferritin-like"/>
    <property type="match status" value="1"/>
</dbReference>
<dbReference type="STRING" id="991905.SL003B_1239"/>
<dbReference type="AlphaFoldDB" id="F2J0K0"/>
<dbReference type="OrthoDB" id="9800505at2"/>
<dbReference type="Gene3D" id="1.20.1260.10">
    <property type="match status" value="1"/>
</dbReference>
<evidence type="ECO:0000313" key="1">
    <source>
        <dbReference type="EMBL" id="ADZ69668.1"/>
    </source>
</evidence>
<gene>
    <name evidence="1" type="ordered locus">SL003B_1239</name>
</gene>
<keyword evidence="2" id="KW-1185">Reference proteome</keyword>
<dbReference type="EMBL" id="CP002568">
    <property type="protein sequence ID" value="ADZ69668.1"/>
    <property type="molecule type" value="Genomic_DNA"/>
</dbReference>
<dbReference type="HOGENOM" id="CLU_2918722_0_0_5"/>
<dbReference type="InterPro" id="IPR012347">
    <property type="entry name" value="Ferritin-like"/>
</dbReference>
<dbReference type="Proteomes" id="UP000008130">
    <property type="component" value="Chromosome"/>
</dbReference>
<dbReference type="InterPro" id="IPR009078">
    <property type="entry name" value="Ferritin-like_SF"/>
</dbReference>
<evidence type="ECO:0000313" key="2">
    <source>
        <dbReference type="Proteomes" id="UP000008130"/>
    </source>
</evidence>
<name>F2J0K0_POLGS</name>
<reference evidence="1 2" key="1">
    <citation type="journal article" date="2011" name="J. Bacteriol.">
        <title>Complete genome sequence of Polymorphum gilvum SL003B-26A1T, a crude oil-degrading bacterium from oil-polluted saline soil.</title>
        <authorList>
            <person name="Li S.G."/>
            <person name="Tang Y.Q."/>
            <person name="Nie Y."/>
            <person name="Cai M."/>
            <person name="Wu X.L."/>
        </authorList>
    </citation>
    <scope>NUCLEOTIDE SEQUENCE [LARGE SCALE GENOMIC DNA]</scope>
    <source>
        <strain evidence="2">LMG 25793 / CGMCC 1.9160 / SL003B-26A1</strain>
    </source>
</reference>
<accession>F2J0K0</accession>
<organism evidence="1 2">
    <name type="scientific">Polymorphum gilvum (strain LMG 25793 / CGMCC 1.9160 / SL003B-26A1)</name>
    <dbReference type="NCBI Taxonomy" id="991905"/>
    <lineage>
        <taxon>Bacteria</taxon>
        <taxon>Pseudomonadati</taxon>
        <taxon>Pseudomonadota</taxon>
        <taxon>Alphaproteobacteria</taxon>
        <taxon>Rhodobacterales</taxon>
        <taxon>Paracoccaceae</taxon>
        <taxon>Polymorphum</taxon>
    </lineage>
</organism>
<protein>
    <submittedName>
        <fullName evidence="1">Bacterioferritin</fullName>
    </submittedName>
</protein>
<dbReference type="KEGG" id="pgv:SL003B_1239"/>
<sequence>MSTRKASLDTLQKAVAMELSAAHQYQLHAHVLKDWGIDLIERIGEKTYIAKHMSVGEHHED</sequence>
<dbReference type="RefSeq" id="WP_013651985.1">
    <property type="nucleotide sequence ID" value="NC_015259.1"/>
</dbReference>